<accession>A0A0B7C1W5</accession>
<organism evidence="2">
    <name type="scientific">Arion vulgaris</name>
    <dbReference type="NCBI Taxonomy" id="1028688"/>
    <lineage>
        <taxon>Eukaryota</taxon>
        <taxon>Metazoa</taxon>
        <taxon>Spiralia</taxon>
        <taxon>Lophotrochozoa</taxon>
        <taxon>Mollusca</taxon>
        <taxon>Gastropoda</taxon>
        <taxon>Heterobranchia</taxon>
        <taxon>Euthyneura</taxon>
        <taxon>Panpulmonata</taxon>
        <taxon>Eupulmonata</taxon>
        <taxon>Stylommatophora</taxon>
        <taxon>Helicina</taxon>
        <taxon>Arionoidea</taxon>
        <taxon>Arionidae</taxon>
        <taxon>Arion</taxon>
    </lineage>
</organism>
<gene>
    <name evidence="2" type="primary">ORF218665</name>
</gene>
<reference evidence="2" key="1">
    <citation type="submission" date="2014-12" db="EMBL/GenBank/DDBJ databases">
        <title>Insight into the proteome of Arion vulgaris.</title>
        <authorList>
            <person name="Aradska J."/>
            <person name="Bulat T."/>
            <person name="Smidak R."/>
            <person name="Sarate P."/>
            <person name="Gangsoo J."/>
            <person name="Sialana F."/>
            <person name="Bilban M."/>
            <person name="Lubec G."/>
        </authorList>
    </citation>
    <scope>NUCLEOTIDE SEQUENCE</scope>
    <source>
        <tissue evidence="2">Skin</tissue>
    </source>
</reference>
<feature type="non-terminal residue" evidence="2">
    <location>
        <position position="100"/>
    </location>
</feature>
<feature type="compositionally biased region" description="Acidic residues" evidence="1">
    <location>
        <begin position="9"/>
        <end position="18"/>
    </location>
</feature>
<name>A0A0B7C1W5_9EUPU</name>
<evidence type="ECO:0000313" key="2">
    <source>
        <dbReference type="EMBL" id="CEK98420.1"/>
    </source>
</evidence>
<proteinExistence type="predicted"/>
<dbReference type="AlphaFoldDB" id="A0A0B7C1W5"/>
<protein>
    <submittedName>
        <fullName evidence="2">Uncharacterized protein</fullName>
    </submittedName>
</protein>
<evidence type="ECO:0000256" key="1">
    <source>
        <dbReference type="SAM" id="MobiDB-lite"/>
    </source>
</evidence>
<feature type="region of interest" description="Disordered" evidence="1">
    <location>
        <begin position="1"/>
        <end position="20"/>
    </location>
</feature>
<sequence length="100" mass="11151">ATDANSMEEFYDAEDIDNTEVMPDYEARDMTHSPATVYSSEIQCVDSVFENTVVSSQCSKTCLSHMKTEPSGNEEEKPVDLCETDIDSRYGNSSQSFEIS</sequence>
<dbReference type="EMBL" id="HACG01051549">
    <property type="protein sequence ID" value="CEK98420.1"/>
    <property type="molecule type" value="Transcribed_RNA"/>
</dbReference>
<feature type="non-terminal residue" evidence="2">
    <location>
        <position position="1"/>
    </location>
</feature>